<dbReference type="PANTHER" id="PTHR20991">
    <property type="entry name" value="PARATHYROID HORMONE-RESPONSIVE B1 GENE"/>
    <property type="match status" value="1"/>
</dbReference>
<protein>
    <submittedName>
        <fullName evidence="3">Protein PTHB1</fullName>
    </submittedName>
</protein>
<accession>A0A4C1WUM0</accession>
<dbReference type="InterPro" id="IPR026511">
    <property type="entry name" value="PTHB1"/>
</dbReference>
<dbReference type="PANTHER" id="PTHR20991:SF0">
    <property type="entry name" value="PROTEIN PTHB1"/>
    <property type="match status" value="1"/>
</dbReference>
<feature type="domain" description="PTHB1 N-terminal" evidence="1">
    <location>
        <begin position="148"/>
        <end position="213"/>
    </location>
</feature>
<dbReference type="InterPro" id="IPR055363">
    <property type="entry name" value="PTHB1_hp_dom"/>
</dbReference>
<keyword evidence="4" id="KW-1185">Reference proteome</keyword>
<dbReference type="Proteomes" id="UP000299102">
    <property type="component" value="Unassembled WGS sequence"/>
</dbReference>
<dbReference type="EMBL" id="BGZK01000650">
    <property type="protein sequence ID" value="GBP54570.1"/>
    <property type="molecule type" value="Genomic_DNA"/>
</dbReference>
<dbReference type="InterPro" id="IPR028073">
    <property type="entry name" value="PHTB1_N_dom"/>
</dbReference>
<dbReference type="GO" id="GO:0016020">
    <property type="term" value="C:membrane"/>
    <property type="evidence" value="ECO:0007669"/>
    <property type="project" value="TreeGrafter"/>
</dbReference>
<feature type="domain" description="PTHB1 hairpin" evidence="2">
    <location>
        <begin position="291"/>
        <end position="367"/>
    </location>
</feature>
<reference evidence="3 4" key="1">
    <citation type="journal article" date="2019" name="Commun. Biol.">
        <title>The bagworm genome reveals a unique fibroin gene that provides high tensile strength.</title>
        <authorList>
            <person name="Kono N."/>
            <person name="Nakamura H."/>
            <person name="Ohtoshi R."/>
            <person name="Tomita M."/>
            <person name="Numata K."/>
            <person name="Arakawa K."/>
        </authorList>
    </citation>
    <scope>NUCLEOTIDE SEQUENCE [LARGE SCALE GENOMIC DNA]</scope>
</reference>
<dbReference type="GO" id="GO:0060271">
    <property type="term" value="P:cilium assembly"/>
    <property type="evidence" value="ECO:0007669"/>
    <property type="project" value="TreeGrafter"/>
</dbReference>
<dbReference type="AlphaFoldDB" id="A0A4C1WUM0"/>
<dbReference type="Pfam" id="PF14727">
    <property type="entry name" value="PHTB1_N"/>
    <property type="match status" value="1"/>
</dbReference>
<organism evidence="3 4">
    <name type="scientific">Eumeta variegata</name>
    <name type="common">Bagworm moth</name>
    <name type="synonym">Eumeta japonica</name>
    <dbReference type="NCBI Taxonomy" id="151549"/>
    <lineage>
        <taxon>Eukaryota</taxon>
        <taxon>Metazoa</taxon>
        <taxon>Ecdysozoa</taxon>
        <taxon>Arthropoda</taxon>
        <taxon>Hexapoda</taxon>
        <taxon>Insecta</taxon>
        <taxon>Pterygota</taxon>
        <taxon>Neoptera</taxon>
        <taxon>Endopterygota</taxon>
        <taxon>Lepidoptera</taxon>
        <taxon>Glossata</taxon>
        <taxon>Ditrysia</taxon>
        <taxon>Tineoidea</taxon>
        <taxon>Psychidae</taxon>
        <taxon>Oiketicinae</taxon>
        <taxon>Eumeta</taxon>
    </lineage>
</organism>
<gene>
    <name evidence="3" type="primary">bbs9</name>
    <name evidence="3" type="ORF">EVAR_33039_1</name>
</gene>
<name>A0A4C1WUM0_EUMVA</name>
<evidence type="ECO:0000259" key="1">
    <source>
        <dbReference type="Pfam" id="PF14727"/>
    </source>
</evidence>
<evidence type="ECO:0000313" key="3">
    <source>
        <dbReference type="EMBL" id="GBP54570.1"/>
    </source>
</evidence>
<comment type="caution">
    <text evidence="3">The sequence shown here is derived from an EMBL/GenBank/DDBJ whole genome shotgun (WGS) entry which is preliminary data.</text>
</comment>
<dbReference type="OrthoDB" id="10262646at2759"/>
<evidence type="ECO:0000259" key="2">
    <source>
        <dbReference type="Pfam" id="PF23338"/>
    </source>
</evidence>
<dbReference type="GO" id="GO:0034464">
    <property type="term" value="C:BBSome"/>
    <property type="evidence" value="ECO:0007669"/>
    <property type="project" value="InterPro"/>
</dbReference>
<sequence>MRKFKFWETNIRHVQAVAFSDIKMICRLSRPAGPVSSFNVARPAEYEGTVDEGCQSEYSLKVDKIGLNSDSDYVIVADEFNIKIYKPIDEHRVSNLVLEARLNAYVIQIETGKFITGSEERQVIVLHPNSYSIYSLQTKEAEIEAEPGARLLLMVASEDSKLYIYENTLLLWSCDLNHIPIAINRCFLKGLPGGVVTLSTTGILSINFLGTEPDLSTNNVVMLNEPMDSEKIQEELSSVEESLKKILDCENDSEKGTVHDLLKFKIDIGKPTQNLYLEPTENDEETLHLDELAILHKQFTLIQKKLLVQYGSLPPGDCESLEFLMKDTYNKLTTTVKEIVESKDALNRAGNRLQAIGRLIILLMEVNDLDQFKLKLLKDMLSLDSFYEDYQEWEEAIAQSISYIHNNIFKKSEKDREKLAPLTEQGILSHVNFKRLLKQIKLILDQMFSEVLISNKDETVETPGDKNIMRIEELVEVI</sequence>
<proteinExistence type="predicted"/>
<dbReference type="Pfam" id="PF23338">
    <property type="entry name" value="PTHB1_hp"/>
    <property type="match status" value="1"/>
</dbReference>
<dbReference type="STRING" id="151549.A0A4C1WUM0"/>
<evidence type="ECO:0000313" key="4">
    <source>
        <dbReference type="Proteomes" id="UP000299102"/>
    </source>
</evidence>